<dbReference type="PANTHER" id="PTHR42711">
    <property type="entry name" value="ABC TRANSPORTER ATP-BINDING PROTEIN"/>
    <property type="match status" value="1"/>
</dbReference>
<dbReference type="Gene3D" id="3.40.50.300">
    <property type="entry name" value="P-loop containing nucleotide triphosphate hydrolases"/>
    <property type="match status" value="1"/>
</dbReference>
<keyword evidence="5 8" id="KW-0067">ATP-binding</keyword>
<proteinExistence type="inferred from homology"/>
<evidence type="ECO:0000256" key="5">
    <source>
        <dbReference type="ARBA" id="ARBA00022840"/>
    </source>
</evidence>
<keyword evidence="4" id="KW-0547">Nucleotide-binding</keyword>
<feature type="domain" description="ABC transporter" evidence="7">
    <location>
        <begin position="13"/>
        <end position="229"/>
    </location>
</feature>
<evidence type="ECO:0000259" key="7">
    <source>
        <dbReference type="PROSITE" id="PS50893"/>
    </source>
</evidence>
<dbReference type="GO" id="GO:0005886">
    <property type="term" value="C:plasma membrane"/>
    <property type="evidence" value="ECO:0007669"/>
    <property type="project" value="UniProtKB-SubCell"/>
</dbReference>
<evidence type="ECO:0000256" key="3">
    <source>
        <dbReference type="ARBA" id="ARBA00022448"/>
    </source>
</evidence>
<dbReference type="GO" id="GO:0046677">
    <property type="term" value="P:response to antibiotic"/>
    <property type="evidence" value="ECO:0007669"/>
    <property type="project" value="UniProtKB-KW"/>
</dbReference>
<dbReference type="AlphaFoldDB" id="A0A939PBY0"/>
<dbReference type="EMBL" id="JAGEOJ010000008">
    <property type="protein sequence ID" value="MBO2449578.1"/>
    <property type="molecule type" value="Genomic_DNA"/>
</dbReference>
<dbReference type="Proteomes" id="UP000669179">
    <property type="component" value="Unassembled WGS sequence"/>
</dbReference>
<dbReference type="InterPro" id="IPR027417">
    <property type="entry name" value="P-loop_NTPase"/>
</dbReference>
<comment type="similarity">
    <text evidence="2">Belongs to the ABC transporter superfamily.</text>
</comment>
<sequence length="231" mass="24751">MGGETAEPDGATVEAYGLSLEGSRGWVYRDVEFSARPGRLTALVGEAGTGRTALLLTLGGRMRQSGGIALVNGFAMPRQRREIQAVAGLGVIEGVNDLEPNLTVAEQLTEALEMSLGVFGSMRRRARRQAIADSLERVGLDVSPRTHVYDLLPDEAQLLGAALALVGDPELLLLDDVDAGLSEERRYELWQRLNAIAGQGVTVLATCHEAARDQPQADVVRLPLARGELAR</sequence>
<organism evidence="8 9">
    <name type="scientific">Actinomadura barringtoniae</name>
    <dbReference type="NCBI Taxonomy" id="1427535"/>
    <lineage>
        <taxon>Bacteria</taxon>
        <taxon>Bacillati</taxon>
        <taxon>Actinomycetota</taxon>
        <taxon>Actinomycetes</taxon>
        <taxon>Streptosporangiales</taxon>
        <taxon>Thermomonosporaceae</taxon>
        <taxon>Actinomadura</taxon>
    </lineage>
</organism>
<dbReference type="InterPro" id="IPR003439">
    <property type="entry name" value="ABC_transporter-like_ATP-bd"/>
</dbReference>
<name>A0A939PBY0_9ACTN</name>
<dbReference type="SMART" id="SM00382">
    <property type="entry name" value="AAA"/>
    <property type="match status" value="1"/>
</dbReference>
<keyword evidence="6" id="KW-0046">Antibiotic resistance</keyword>
<evidence type="ECO:0000313" key="9">
    <source>
        <dbReference type="Proteomes" id="UP000669179"/>
    </source>
</evidence>
<dbReference type="InterPro" id="IPR050763">
    <property type="entry name" value="ABC_transporter_ATP-binding"/>
</dbReference>
<dbReference type="PROSITE" id="PS50893">
    <property type="entry name" value="ABC_TRANSPORTER_2"/>
    <property type="match status" value="1"/>
</dbReference>
<keyword evidence="3" id="KW-0813">Transport</keyword>
<protein>
    <submittedName>
        <fullName evidence="8">ATP-binding cassette domain-containing protein</fullName>
    </submittedName>
</protein>
<evidence type="ECO:0000256" key="1">
    <source>
        <dbReference type="ARBA" id="ARBA00004202"/>
    </source>
</evidence>
<dbReference type="InterPro" id="IPR003593">
    <property type="entry name" value="AAA+_ATPase"/>
</dbReference>
<evidence type="ECO:0000256" key="2">
    <source>
        <dbReference type="ARBA" id="ARBA00005417"/>
    </source>
</evidence>
<evidence type="ECO:0000313" key="8">
    <source>
        <dbReference type="EMBL" id="MBO2449578.1"/>
    </source>
</evidence>
<dbReference type="GO" id="GO:0005524">
    <property type="term" value="F:ATP binding"/>
    <property type="evidence" value="ECO:0007669"/>
    <property type="project" value="UniProtKB-KW"/>
</dbReference>
<reference evidence="8" key="1">
    <citation type="submission" date="2021-03" db="EMBL/GenBank/DDBJ databases">
        <authorList>
            <person name="Kanchanasin P."/>
            <person name="Saeng-In P."/>
            <person name="Phongsopitanun W."/>
            <person name="Yuki M."/>
            <person name="Kudo T."/>
            <person name="Ohkuma M."/>
            <person name="Tanasupawat S."/>
        </authorList>
    </citation>
    <scope>NUCLEOTIDE SEQUENCE</scope>
    <source>
        <strain evidence="8">GKU 128</strain>
    </source>
</reference>
<gene>
    <name evidence="8" type="ORF">J4573_20930</name>
</gene>
<dbReference type="RefSeq" id="WP_208257458.1">
    <property type="nucleotide sequence ID" value="NZ_JAGEOJ010000008.1"/>
</dbReference>
<comment type="caution">
    <text evidence="8">The sequence shown here is derived from an EMBL/GenBank/DDBJ whole genome shotgun (WGS) entry which is preliminary data.</text>
</comment>
<dbReference type="GO" id="GO:0016887">
    <property type="term" value="F:ATP hydrolysis activity"/>
    <property type="evidence" value="ECO:0007669"/>
    <property type="project" value="InterPro"/>
</dbReference>
<dbReference type="Pfam" id="PF00005">
    <property type="entry name" value="ABC_tran"/>
    <property type="match status" value="1"/>
</dbReference>
<evidence type="ECO:0000256" key="6">
    <source>
        <dbReference type="ARBA" id="ARBA00023251"/>
    </source>
</evidence>
<dbReference type="PANTHER" id="PTHR42711:SF5">
    <property type="entry name" value="ABC TRANSPORTER ATP-BINDING PROTEIN NATA"/>
    <property type="match status" value="1"/>
</dbReference>
<evidence type="ECO:0000256" key="4">
    <source>
        <dbReference type="ARBA" id="ARBA00022741"/>
    </source>
</evidence>
<dbReference type="SUPFAM" id="SSF52540">
    <property type="entry name" value="P-loop containing nucleoside triphosphate hydrolases"/>
    <property type="match status" value="1"/>
</dbReference>
<keyword evidence="9" id="KW-1185">Reference proteome</keyword>
<comment type="subcellular location">
    <subcellularLocation>
        <location evidence="1">Cell membrane</location>
        <topology evidence="1">Peripheral membrane protein</topology>
    </subcellularLocation>
</comment>
<accession>A0A939PBY0</accession>